<feature type="transmembrane region" description="Helical" evidence="1">
    <location>
        <begin position="54"/>
        <end position="73"/>
    </location>
</feature>
<dbReference type="Proteomes" id="UP000178313">
    <property type="component" value="Unassembled WGS sequence"/>
</dbReference>
<dbReference type="AlphaFoldDB" id="A0A1F8AZX0"/>
<evidence type="ECO:0000313" key="2">
    <source>
        <dbReference type="EMBL" id="OGM57312.1"/>
    </source>
</evidence>
<keyword evidence="1" id="KW-1133">Transmembrane helix</keyword>
<evidence type="ECO:0000256" key="1">
    <source>
        <dbReference type="SAM" id="Phobius"/>
    </source>
</evidence>
<keyword evidence="1" id="KW-0812">Transmembrane</keyword>
<organism evidence="2 3">
    <name type="scientific">Candidatus Woesebacteria bacterium RIFCSPHIGHO2_12_FULL_46_16</name>
    <dbReference type="NCBI Taxonomy" id="1802513"/>
    <lineage>
        <taxon>Bacteria</taxon>
        <taxon>Candidatus Woeseibacteriota</taxon>
    </lineage>
</organism>
<dbReference type="Pfam" id="PF18901">
    <property type="entry name" value="DUF5657"/>
    <property type="match status" value="1"/>
</dbReference>
<sequence length="74" mass="8243">MATIPLLGISVWLIAKIFVLLGLVIYFVFALVVVRQVQLMTDTLEVGFEFPIRVLSWAHLIFAAGVFLIALVIL</sequence>
<feature type="transmembrane region" description="Helical" evidence="1">
    <location>
        <begin position="12"/>
        <end position="34"/>
    </location>
</feature>
<comment type="caution">
    <text evidence="2">The sequence shown here is derived from an EMBL/GenBank/DDBJ whole genome shotgun (WGS) entry which is preliminary data.</text>
</comment>
<proteinExistence type="predicted"/>
<reference evidence="2 3" key="1">
    <citation type="journal article" date="2016" name="Nat. Commun.">
        <title>Thousands of microbial genomes shed light on interconnected biogeochemical processes in an aquifer system.</title>
        <authorList>
            <person name="Anantharaman K."/>
            <person name="Brown C.T."/>
            <person name="Hug L.A."/>
            <person name="Sharon I."/>
            <person name="Castelle C.J."/>
            <person name="Probst A.J."/>
            <person name="Thomas B.C."/>
            <person name="Singh A."/>
            <person name="Wilkins M.J."/>
            <person name="Karaoz U."/>
            <person name="Brodie E.L."/>
            <person name="Williams K.H."/>
            <person name="Hubbard S.S."/>
            <person name="Banfield J.F."/>
        </authorList>
    </citation>
    <scope>NUCLEOTIDE SEQUENCE [LARGE SCALE GENOMIC DNA]</scope>
</reference>
<dbReference type="STRING" id="1802513.A3E46_01245"/>
<keyword evidence="1" id="KW-0472">Membrane</keyword>
<gene>
    <name evidence="2" type="ORF">A3E46_01245</name>
</gene>
<protein>
    <submittedName>
        <fullName evidence="2">Uncharacterized protein</fullName>
    </submittedName>
</protein>
<name>A0A1F8AZX0_9BACT</name>
<accession>A0A1F8AZX0</accession>
<evidence type="ECO:0000313" key="3">
    <source>
        <dbReference type="Proteomes" id="UP000178313"/>
    </source>
</evidence>
<dbReference type="InterPro" id="IPR043716">
    <property type="entry name" value="DUF5657"/>
</dbReference>
<dbReference type="EMBL" id="MGGZ01000013">
    <property type="protein sequence ID" value="OGM57312.1"/>
    <property type="molecule type" value="Genomic_DNA"/>
</dbReference>